<evidence type="ECO:0000313" key="1">
    <source>
        <dbReference type="EMBL" id="EFW18460.1"/>
    </source>
</evidence>
<dbReference type="VEuPathDB" id="FungiDB:CPSG_05146"/>
<evidence type="ECO:0000313" key="2">
    <source>
        <dbReference type="Proteomes" id="UP000002497"/>
    </source>
</evidence>
<accession>E9D4M8</accession>
<reference evidence="2" key="1">
    <citation type="journal article" date="2010" name="Genome Res.">
        <title>Population genomic sequencing of Coccidioides fungi reveals recent hybridization and transposon control.</title>
        <authorList>
            <person name="Neafsey D.E."/>
            <person name="Barker B.M."/>
            <person name="Sharpton T.J."/>
            <person name="Stajich J.E."/>
            <person name="Park D.J."/>
            <person name="Whiston E."/>
            <person name="Hung C.-Y."/>
            <person name="McMahan C."/>
            <person name="White J."/>
            <person name="Sykes S."/>
            <person name="Heiman D."/>
            <person name="Young S."/>
            <person name="Zeng Q."/>
            <person name="Abouelleil A."/>
            <person name="Aftuck L."/>
            <person name="Bessette D."/>
            <person name="Brown A."/>
            <person name="FitzGerald M."/>
            <person name="Lui A."/>
            <person name="Macdonald J.P."/>
            <person name="Priest M."/>
            <person name="Orbach M.J."/>
            <person name="Galgiani J.N."/>
            <person name="Kirkland T.N."/>
            <person name="Cole G.T."/>
            <person name="Birren B.W."/>
            <person name="Henn M.R."/>
            <person name="Taylor J.W."/>
            <person name="Rounsley S.D."/>
        </authorList>
    </citation>
    <scope>NUCLEOTIDE SEQUENCE [LARGE SCALE GENOMIC DNA]</scope>
    <source>
        <strain evidence="2">RMSCC 757 / Silveira</strain>
    </source>
</reference>
<organism evidence="2">
    <name type="scientific">Coccidioides posadasii (strain RMSCC 757 / Silveira)</name>
    <name type="common">Valley fever fungus</name>
    <dbReference type="NCBI Taxonomy" id="443226"/>
    <lineage>
        <taxon>Eukaryota</taxon>
        <taxon>Fungi</taxon>
        <taxon>Dikarya</taxon>
        <taxon>Ascomycota</taxon>
        <taxon>Pezizomycotina</taxon>
        <taxon>Eurotiomycetes</taxon>
        <taxon>Eurotiomycetidae</taxon>
        <taxon>Onygenales</taxon>
        <taxon>Onygenaceae</taxon>
        <taxon>Coccidioides</taxon>
    </lineage>
</organism>
<dbReference type="AlphaFoldDB" id="E9D4M8"/>
<protein>
    <submittedName>
        <fullName evidence="1">Uncharacterized protein</fullName>
    </submittedName>
</protein>
<keyword evidence="2" id="KW-1185">Reference proteome</keyword>
<reference evidence="2" key="2">
    <citation type="submission" date="2010-03" db="EMBL/GenBank/DDBJ databases">
        <title>The genome sequence of Coccidioides posadasii strain Silveira.</title>
        <authorList>
            <consortium name="The Broad Institute Genome Sequencing Center for Infectious Disease"/>
            <person name="Neafsey D."/>
            <person name="Orbach M."/>
            <person name="Henn M.R."/>
            <person name="Cole G.T."/>
            <person name="Galgiani J."/>
            <person name="Gardner M.J."/>
            <person name="Kirkland T.N."/>
            <person name="Taylor J.W."/>
            <person name="Young S.K."/>
            <person name="Zeng Q."/>
            <person name="Koehrsen M."/>
            <person name="Alvarado L."/>
            <person name="Berlin A."/>
            <person name="Borenstein D."/>
            <person name="Chapman S.B."/>
            <person name="Chen Z."/>
            <person name="Engels R."/>
            <person name="Freedman E."/>
            <person name="Gellesch M."/>
            <person name="Goldberg J."/>
            <person name="Griggs A."/>
            <person name="Gujja S."/>
            <person name="Heilman E."/>
            <person name="Heiman D."/>
            <person name="Howarth C."/>
            <person name="Jen D."/>
            <person name="Larson L."/>
            <person name="Mehta T."/>
            <person name="Neiman D."/>
            <person name="Park D."/>
            <person name="Pearson M."/>
            <person name="Richards J."/>
            <person name="Roberts A."/>
            <person name="Saif S."/>
            <person name="Shea T."/>
            <person name="Shenoy N."/>
            <person name="Sisk P."/>
            <person name="Stolte C."/>
            <person name="Sykes S."/>
            <person name="Walk T."/>
            <person name="White J."/>
            <person name="Yandava C."/>
            <person name="Haas B."/>
            <person name="Nusbaum C."/>
            <person name="Birren B."/>
        </authorList>
    </citation>
    <scope>NUCLEOTIDE SEQUENCE [LARGE SCALE GENOMIC DNA]</scope>
    <source>
        <strain evidence="2">RMSCC 757 / Silveira</strain>
    </source>
</reference>
<dbReference type="EMBL" id="GL636492">
    <property type="protein sequence ID" value="EFW18460.1"/>
    <property type="molecule type" value="Genomic_DNA"/>
</dbReference>
<gene>
    <name evidence="1" type="ORF">CPSG_05146</name>
</gene>
<sequence>MAGLCPSNLHVETPIPSMRFEMEMLTARVSELIARCENYPAYYEGPILISRSSEGANSRQSSGGLGRMYGLYGGRPFCLNGVGHAKSESQTAKEYDDDS</sequence>
<dbReference type="Proteomes" id="UP000002497">
    <property type="component" value="Unassembled WGS sequence"/>
</dbReference>
<name>E9D4M8_COCPS</name>
<dbReference type="HOGENOM" id="CLU_2320184_0_0_1"/>
<proteinExistence type="predicted"/>